<sequence length="82" mass="9038">MIVHHLLPSHPSNHPSKPVACASASTTFEVDQAPTPATPSYLLPFQVGHEFDLHKLEPKYPLIISDIDIAQDRGWAAHSNVF</sequence>
<dbReference type="Proteomes" id="UP000290289">
    <property type="component" value="Chromosome 1"/>
</dbReference>
<evidence type="ECO:0000313" key="2">
    <source>
        <dbReference type="EMBL" id="RXI09230.1"/>
    </source>
</evidence>
<feature type="region of interest" description="Disordered" evidence="1">
    <location>
        <begin position="1"/>
        <end position="20"/>
    </location>
</feature>
<comment type="caution">
    <text evidence="2">The sequence shown here is derived from an EMBL/GenBank/DDBJ whole genome shotgun (WGS) entry which is preliminary data.</text>
</comment>
<organism evidence="2 3">
    <name type="scientific">Malus domestica</name>
    <name type="common">Apple</name>
    <name type="synonym">Pyrus malus</name>
    <dbReference type="NCBI Taxonomy" id="3750"/>
    <lineage>
        <taxon>Eukaryota</taxon>
        <taxon>Viridiplantae</taxon>
        <taxon>Streptophyta</taxon>
        <taxon>Embryophyta</taxon>
        <taxon>Tracheophyta</taxon>
        <taxon>Spermatophyta</taxon>
        <taxon>Magnoliopsida</taxon>
        <taxon>eudicotyledons</taxon>
        <taxon>Gunneridae</taxon>
        <taxon>Pentapetalae</taxon>
        <taxon>rosids</taxon>
        <taxon>fabids</taxon>
        <taxon>Rosales</taxon>
        <taxon>Rosaceae</taxon>
        <taxon>Amygdaloideae</taxon>
        <taxon>Maleae</taxon>
        <taxon>Malus</taxon>
    </lineage>
</organism>
<keyword evidence="3" id="KW-1185">Reference proteome</keyword>
<dbReference type="EMBL" id="RDQH01000327">
    <property type="protein sequence ID" value="RXI09230.1"/>
    <property type="molecule type" value="Genomic_DNA"/>
</dbReference>
<accession>A0A498KM43</accession>
<reference evidence="2 3" key="1">
    <citation type="submission" date="2018-10" db="EMBL/GenBank/DDBJ databases">
        <title>A high-quality apple genome assembly.</title>
        <authorList>
            <person name="Hu J."/>
        </authorList>
    </citation>
    <scope>NUCLEOTIDE SEQUENCE [LARGE SCALE GENOMIC DNA]</scope>
    <source>
        <strain evidence="3">cv. HFTH1</strain>
        <tissue evidence="2">Young leaf</tissue>
    </source>
</reference>
<dbReference type="AlphaFoldDB" id="A0A498KM43"/>
<dbReference type="STRING" id="3750.A0A498KM43"/>
<feature type="compositionally biased region" description="Low complexity" evidence="1">
    <location>
        <begin position="1"/>
        <end position="18"/>
    </location>
</feature>
<gene>
    <name evidence="2" type="ORF">DVH24_023391</name>
</gene>
<protein>
    <submittedName>
        <fullName evidence="2">Uncharacterized protein</fullName>
    </submittedName>
</protein>
<evidence type="ECO:0000256" key="1">
    <source>
        <dbReference type="SAM" id="MobiDB-lite"/>
    </source>
</evidence>
<evidence type="ECO:0000313" key="3">
    <source>
        <dbReference type="Proteomes" id="UP000290289"/>
    </source>
</evidence>
<name>A0A498KM43_MALDO</name>
<proteinExistence type="predicted"/>